<gene>
    <name evidence="1" type="ORF">EEDITHA_LOCUS11175</name>
</gene>
<reference evidence="1" key="1">
    <citation type="submission" date="2022-03" db="EMBL/GenBank/DDBJ databases">
        <authorList>
            <person name="Tunstrom K."/>
        </authorList>
    </citation>
    <scope>NUCLEOTIDE SEQUENCE</scope>
</reference>
<dbReference type="PANTHER" id="PTHR46289:SF14">
    <property type="entry name" value="DUF4371 DOMAIN-CONTAINING PROTEIN"/>
    <property type="match status" value="1"/>
</dbReference>
<dbReference type="PANTHER" id="PTHR46289">
    <property type="entry name" value="52 KDA REPRESSOR OF THE INHIBITOR OF THE PROTEIN KINASE-LIKE PROTEIN-RELATED"/>
    <property type="match status" value="1"/>
</dbReference>
<organism evidence="1 2">
    <name type="scientific">Euphydryas editha</name>
    <name type="common">Edith's checkerspot</name>
    <dbReference type="NCBI Taxonomy" id="104508"/>
    <lineage>
        <taxon>Eukaryota</taxon>
        <taxon>Metazoa</taxon>
        <taxon>Ecdysozoa</taxon>
        <taxon>Arthropoda</taxon>
        <taxon>Hexapoda</taxon>
        <taxon>Insecta</taxon>
        <taxon>Pterygota</taxon>
        <taxon>Neoptera</taxon>
        <taxon>Endopterygota</taxon>
        <taxon>Lepidoptera</taxon>
        <taxon>Glossata</taxon>
        <taxon>Ditrysia</taxon>
        <taxon>Papilionoidea</taxon>
        <taxon>Nymphalidae</taxon>
        <taxon>Nymphalinae</taxon>
        <taxon>Euphydryas</taxon>
    </lineage>
</organism>
<dbReference type="Proteomes" id="UP001153954">
    <property type="component" value="Unassembled WGS sequence"/>
</dbReference>
<proteinExistence type="predicted"/>
<name>A0AAU9UA37_EUPED</name>
<keyword evidence="2" id="KW-1185">Reference proteome</keyword>
<sequence>MCLVILQKAMSYSLSLSKQLQAINTDIITAFSHLDVINALQLLRHKVDEKYLYLYEEAKVLLEVNGGILLMPRIVGRQLNQSNILASDISTYYKINLFLRFLDHTIQQLIERFTKHRKVISALSGTAGCEIEEAFRMYSVVLPEKSISVVKAKLEV</sequence>
<protein>
    <submittedName>
        <fullName evidence="1">Uncharacterized protein</fullName>
    </submittedName>
</protein>
<dbReference type="InterPro" id="IPR052958">
    <property type="entry name" value="IFN-induced_PKR_regulator"/>
</dbReference>
<evidence type="ECO:0000313" key="1">
    <source>
        <dbReference type="EMBL" id="CAH2095757.1"/>
    </source>
</evidence>
<dbReference type="EMBL" id="CAKOGL010000015">
    <property type="protein sequence ID" value="CAH2095757.1"/>
    <property type="molecule type" value="Genomic_DNA"/>
</dbReference>
<accession>A0AAU9UA37</accession>
<comment type="caution">
    <text evidence="1">The sequence shown here is derived from an EMBL/GenBank/DDBJ whole genome shotgun (WGS) entry which is preliminary data.</text>
</comment>
<evidence type="ECO:0000313" key="2">
    <source>
        <dbReference type="Proteomes" id="UP001153954"/>
    </source>
</evidence>
<dbReference type="AlphaFoldDB" id="A0AAU9UA37"/>